<sequence>GEGNGDFILVDGSTWKVKSLWTEGGKVAQFGYDFWYQPYWDIMVSSEWGAPKSFKPGYKHSDVLDPSEYSVFLCYSMVPENCLLTNHSQISEQQDLRRGPLSSGGEWDKHLIISVLLAVWIVSRSRLHCIFFTCTTFSLHCSHLPIL</sequence>
<dbReference type="AlphaFoldDB" id="A0A1B6K1F2"/>
<gene>
    <name evidence="3" type="ORF">g.44524</name>
    <name evidence="4" type="ORF">g.44526</name>
</gene>
<dbReference type="EMBL" id="GECU01002432">
    <property type="protein sequence ID" value="JAT05275.1"/>
    <property type="molecule type" value="Transcribed_RNA"/>
</dbReference>
<evidence type="ECO:0000313" key="4">
    <source>
        <dbReference type="EMBL" id="JAT05275.1"/>
    </source>
</evidence>
<dbReference type="InterPro" id="IPR008826">
    <property type="entry name" value="Se-bd"/>
</dbReference>
<dbReference type="Pfam" id="PF05694">
    <property type="entry name" value="SBP56"/>
    <property type="match status" value="1"/>
</dbReference>
<evidence type="ECO:0000256" key="2">
    <source>
        <dbReference type="ARBA" id="ARBA00023266"/>
    </source>
</evidence>
<organism evidence="4">
    <name type="scientific">Homalodisca liturata</name>
    <dbReference type="NCBI Taxonomy" id="320908"/>
    <lineage>
        <taxon>Eukaryota</taxon>
        <taxon>Metazoa</taxon>
        <taxon>Ecdysozoa</taxon>
        <taxon>Arthropoda</taxon>
        <taxon>Hexapoda</taxon>
        <taxon>Insecta</taxon>
        <taxon>Pterygota</taxon>
        <taxon>Neoptera</taxon>
        <taxon>Paraneoptera</taxon>
        <taxon>Hemiptera</taxon>
        <taxon>Auchenorrhyncha</taxon>
        <taxon>Membracoidea</taxon>
        <taxon>Cicadellidae</taxon>
        <taxon>Cicadellinae</taxon>
        <taxon>Proconiini</taxon>
        <taxon>Homalodisca</taxon>
    </lineage>
</organism>
<name>A0A1B6K1F2_9HEMI</name>
<reference evidence="4" key="1">
    <citation type="submission" date="2015-11" db="EMBL/GenBank/DDBJ databases">
        <title>De novo transcriptome assembly of four potential Pierce s Disease insect vectors from Arizona vineyards.</title>
        <authorList>
            <person name="Tassone E.E."/>
        </authorList>
    </citation>
    <scope>NUCLEOTIDE SEQUENCE</scope>
</reference>
<dbReference type="GO" id="GO:0008430">
    <property type="term" value="F:selenium binding"/>
    <property type="evidence" value="ECO:0007669"/>
    <property type="project" value="InterPro"/>
</dbReference>
<dbReference type="PANTHER" id="PTHR23300:SF0">
    <property type="entry name" value="METHANETHIOL OXIDASE"/>
    <property type="match status" value="1"/>
</dbReference>
<evidence type="ECO:0000256" key="1">
    <source>
        <dbReference type="ARBA" id="ARBA00005606"/>
    </source>
</evidence>
<keyword evidence="2" id="KW-0711">Selenium</keyword>
<protein>
    <submittedName>
        <fullName evidence="4">Uncharacterized protein</fullName>
    </submittedName>
</protein>
<feature type="non-terminal residue" evidence="4">
    <location>
        <position position="1"/>
    </location>
</feature>
<dbReference type="EMBL" id="GECU01005490">
    <property type="protein sequence ID" value="JAT02217.1"/>
    <property type="molecule type" value="Transcribed_RNA"/>
</dbReference>
<evidence type="ECO:0000313" key="3">
    <source>
        <dbReference type="EMBL" id="JAT02217.1"/>
    </source>
</evidence>
<dbReference type="PANTHER" id="PTHR23300">
    <property type="entry name" value="METHANETHIOL OXIDASE"/>
    <property type="match status" value="1"/>
</dbReference>
<comment type="similarity">
    <text evidence="1">Belongs to the selenium-binding protein family.</text>
</comment>
<accession>A0A1B6K1F2</accession>
<proteinExistence type="inferred from homology"/>